<gene>
    <name evidence="1" type="ORF">METZ01_LOCUS516568</name>
</gene>
<evidence type="ECO:0000313" key="1">
    <source>
        <dbReference type="EMBL" id="SVE63714.1"/>
    </source>
</evidence>
<accession>A0A383F4A4</accession>
<sequence length="39" mass="4150">VPIAASALTSEECRLYTVGKETNNSALHLCNSNQLLSNS</sequence>
<protein>
    <submittedName>
        <fullName evidence="1">Uncharacterized protein</fullName>
    </submittedName>
</protein>
<reference evidence="1" key="1">
    <citation type="submission" date="2018-05" db="EMBL/GenBank/DDBJ databases">
        <authorList>
            <person name="Lanie J.A."/>
            <person name="Ng W.-L."/>
            <person name="Kazmierczak K.M."/>
            <person name="Andrzejewski T.M."/>
            <person name="Davidsen T.M."/>
            <person name="Wayne K.J."/>
            <person name="Tettelin H."/>
            <person name="Glass J.I."/>
            <person name="Rusch D."/>
            <person name="Podicherti R."/>
            <person name="Tsui H.-C.T."/>
            <person name="Winkler M.E."/>
        </authorList>
    </citation>
    <scope>NUCLEOTIDE SEQUENCE</scope>
</reference>
<proteinExistence type="predicted"/>
<name>A0A383F4A4_9ZZZZ</name>
<organism evidence="1">
    <name type="scientific">marine metagenome</name>
    <dbReference type="NCBI Taxonomy" id="408172"/>
    <lineage>
        <taxon>unclassified sequences</taxon>
        <taxon>metagenomes</taxon>
        <taxon>ecological metagenomes</taxon>
    </lineage>
</organism>
<feature type="non-terminal residue" evidence="1">
    <location>
        <position position="1"/>
    </location>
</feature>
<dbReference type="AlphaFoldDB" id="A0A383F4A4"/>
<dbReference type="EMBL" id="UINC01231258">
    <property type="protein sequence ID" value="SVE63714.1"/>
    <property type="molecule type" value="Genomic_DNA"/>
</dbReference>
<feature type="non-terminal residue" evidence="1">
    <location>
        <position position="39"/>
    </location>
</feature>